<organism evidence="1 2">
    <name type="scientific">Brachionus plicatilis</name>
    <name type="common">Marine rotifer</name>
    <name type="synonym">Brachionus muelleri</name>
    <dbReference type="NCBI Taxonomy" id="10195"/>
    <lineage>
        <taxon>Eukaryota</taxon>
        <taxon>Metazoa</taxon>
        <taxon>Spiralia</taxon>
        <taxon>Gnathifera</taxon>
        <taxon>Rotifera</taxon>
        <taxon>Eurotatoria</taxon>
        <taxon>Monogononta</taxon>
        <taxon>Pseudotrocha</taxon>
        <taxon>Ploima</taxon>
        <taxon>Brachionidae</taxon>
        <taxon>Brachionus</taxon>
    </lineage>
</organism>
<name>A0A3M7SS02_BRAPC</name>
<reference evidence="1 2" key="1">
    <citation type="journal article" date="2018" name="Sci. Rep.">
        <title>Genomic signatures of local adaptation to the degree of environmental predictability in rotifers.</title>
        <authorList>
            <person name="Franch-Gras L."/>
            <person name="Hahn C."/>
            <person name="Garcia-Roger E.M."/>
            <person name="Carmona M.J."/>
            <person name="Serra M."/>
            <person name="Gomez A."/>
        </authorList>
    </citation>
    <scope>NUCLEOTIDE SEQUENCE [LARGE SCALE GENOMIC DNA]</scope>
    <source>
        <strain evidence="1">HYR1</strain>
    </source>
</reference>
<dbReference type="EMBL" id="REGN01000860">
    <property type="protein sequence ID" value="RNA38526.1"/>
    <property type="molecule type" value="Genomic_DNA"/>
</dbReference>
<gene>
    <name evidence="1" type="ORF">BpHYR1_016944</name>
</gene>
<protein>
    <submittedName>
        <fullName evidence="1">Uncharacterized protein</fullName>
    </submittedName>
</protein>
<evidence type="ECO:0000313" key="1">
    <source>
        <dbReference type="EMBL" id="RNA38526.1"/>
    </source>
</evidence>
<proteinExistence type="predicted"/>
<dbReference type="AlphaFoldDB" id="A0A3M7SS02"/>
<evidence type="ECO:0000313" key="2">
    <source>
        <dbReference type="Proteomes" id="UP000276133"/>
    </source>
</evidence>
<keyword evidence="2" id="KW-1185">Reference proteome</keyword>
<dbReference type="Proteomes" id="UP000276133">
    <property type="component" value="Unassembled WGS sequence"/>
</dbReference>
<sequence length="68" mass="7586">MTNLNEIPHLVVLIARSSLLSIFNSFLEPPLNTVVQKLGPLAALFSKNSYLGQVIVSRRQEPHGLFKK</sequence>
<comment type="caution">
    <text evidence="1">The sequence shown here is derived from an EMBL/GenBank/DDBJ whole genome shotgun (WGS) entry which is preliminary data.</text>
</comment>
<accession>A0A3M7SS02</accession>